<keyword evidence="4" id="KW-1185">Reference proteome</keyword>
<organism evidence="3 4">
    <name type="scientific">Geodermatophilus pulveris</name>
    <dbReference type="NCBI Taxonomy" id="1564159"/>
    <lineage>
        <taxon>Bacteria</taxon>
        <taxon>Bacillati</taxon>
        <taxon>Actinomycetota</taxon>
        <taxon>Actinomycetes</taxon>
        <taxon>Geodermatophilales</taxon>
        <taxon>Geodermatophilaceae</taxon>
        <taxon>Geodermatophilus</taxon>
    </lineage>
</organism>
<sequence length="212" mass="22032">MVVPSGSGVRTAGPGGTSADAPPTRRRPAPRRGTRWPATVLPGAAVVLVEALLVVAVLVGAGVAVTTATATATDGGPAVVVRTPDGEVVASVPLTGDGFAVGYRNSVYTTLAEERYRVLPDGRFALEQLAAEQVAVLEEYYAVPGAPRPAPPGDRLDHVAEPDPARPAVFERLNIAATDLGERTLYTPGAEPVPIWRLVTGEDATVLLEIER</sequence>
<evidence type="ECO:0000256" key="1">
    <source>
        <dbReference type="SAM" id="MobiDB-lite"/>
    </source>
</evidence>
<keyword evidence="2" id="KW-0812">Transmembrane</keyword>
<feature type="transmembrane region" description="Helical" evidence="2">
    <location>
        <begin position="40"/>
        <end position="65"/>
    </location>
</feature>
<accession>A0A239I810</accession>
<evidence type="ECO:0000313" key="3">
    <source>
        <dbReference type="EMBL" id="SNS89193.1"/>
    </source>
</evidence>
<name>A0A239I810_9ACTN</name>
<dbReference type="AlphaFoldDB" id="A0A239I810"/>
<keyword evidence="2" id="KW-0472">Membrane</keyword>
<dbReference type="OrthoDB" id="4946736at2"/>
<evidence type="ECO:0000313" key="4">
    <source>
        <dbReference type="Proteomes" id="UP000198373"/>
    </source>
</evidence>
<dbReference type="RefSeq" id="WP_089306918.1">
    <property type="nucleotide sequence ID" value="NZ_FZOO01000010.1"/>
</dbReference>
<gene>
    <name evidence="3" type="ORF">SAMN06893096_11016</name>
</gene>
<feature type="compositionally biased region" description="Basic residues" evidence="1">
    <location>
        <begin position="24"/>
        <end position="34"/>
    </location>
</feature>
<keyword evidence="2" id="KW-1133">Transmembrane helix</keyword>
<reference evidence="4" key="1">
    <citation type="submission" date="2017-06" db="EMBL/GenBank/DDBJ databases">
        <authorList>
            <person name="Varghese N."/>
            <person name="Submissions S."/>
        </authorList>
    </citation>
    <scope>NUCLEOTIDE SEQUENCE [LARGE SCALE GENOMIC DNA]</scope>
    <source>
        <strain evidence="4">DSM 46839</strain>
    </source>
</reference>
<feature type="region of interest" description="Disordered" evidence="1">
    <location>
        <begin position="1"/>
        <end position="36"/>
    </location>
</feature>
<evidence type="ECO:0000256" key="2">
    <source>
        <dbReference type="SAM" id="Phobius"/>
    </source>
</evidence>
<protein>
    <submittedName>
        <fullName evidence="3">Uncharacterized protein</fullName>
    </submittedName>
</protein>
<proteinExistence type="predicted"/>
<dbReference type="EMBL" id="FZOO01000010">
    <property type="protein sequence ID" value="SNS89193.1"/>
    <property type="molecule type" value="Genomic_DNA"/>
</dbReference>
<dbReference type="Proteomes" id="UP000198373">
    <property type="component" value="Unassembled WGS sequence"/>
</dbReference>